<keyword evidence="1" id="KW-0689">Ribosomal protein</keyword>
<protein>
    <submittedName>
        <fullName evidence="1">Ribosomal protein</fullName>
    </submittedName>
</protein>
<dbReference type="AlphaFoldDB" id="A0A225W244"/>
<gene>
    <name evidence="1" type="ORF">PHMEG_00015713</name>
</gene>
<accession>A0A225W244</accession>
<name>A0A225W244_9STRA</name>
<dbReference type="PANTHER" id="PTHR47150">
    <property type="entry name" value="OS12G0169200 PROTEIN"/>
    <property type="match status" value="1"/>
</dbReference>
<sequence>YFCENPVYSDELFERRFRMPHYLFLRVMDAVVACDPQFELRFDALGKPGLSTIQKCTAAIRMLGYGYPADALDDKIRGGESTILYYTLRFCRAVISAFEEEYLREPSRSDIELQLRESEARGFPGCIGSLDCMHWRWELCPSSIKGQLQGKEGKPTVVLEIVADHRLWISHFYFGSAGSNNDINIIDRSPLVKQQVLRGDLFSTFTFKISGKTFHQPYYLVDGIYPPYSCFVSTISKPANIKQKTYAERQESARKDVERAFGVLRAKFRILKNPSRLWHADDLLLIMKTCVILHNMIVESNYAFGRDPTTILRQHRG</sequence>
<dbReference type="Pfam" id="PF04827">
    <property type="entry name" value="Plant_tran"/>
    <property type="match status" value="1"/>
</dbReference>
<reference evidence="2" key="1">
    <citation type="submission" date="2017-03" db="EMBL/GenBank/DDBJ databases">
        <title>Phytopthora megakarya and P. palmivora, two closely related causual agents of cacao black pod achieved similar genome size and gene model numbers by different mechanisms.</title>
        <authorList>
            <person name="Ali S."/>
            <person name="Shao J."/>
            <person name="Larry D.J."/>
            <person name="Kronmiller B."/>
            <person name="Shen D."/>
            <person name="Strem M.D."/>
            <person name="Melnick R.L."/>
            <person name="Guiltinan M.J."/>
            <person name="Tyler B.M."/>
            <person name="Meinhardt L.W."/>
            <person name="Bailey B.A."/>
        </authorList>
    </citation>
    <scope>NUCLEOTIDE SEQUENCE [LARGE SCALE GENOMIC DNA]</scope>
    <source>
        <strain evidence="2">zdho120</strain>
    </source>
</reference>
<comment type="caution">
    <text evidence="1">The sequence shown here is derived from an EMBL/GenBank/DDBJ whole genome shotgun (WGS) entry which is preliminary data.</text>
</comment>
<feature type="non-terminal residue" evidence="1">
    <location>
        <position position="1"/>
    </location>
</feature>
<dbReference type="EMBL" id="NBNE01002169">
    <property type="protein sequence ID" value="OWZ11289.1"/>
    <property type="molecule type" value="Genomic_DNA"/>
</dbReference>
<dbReference type="OrthoDB" id="119179at2759"/>
<keyword evidence="1" id="KW-0687">Ribonucleoprotein</keyword>
<dbReference type="STRING" id="4795.A0A225W244"/>
<evidence type="ECO:0000313" key="1">
    <source>
        <dbReference type="EMBL" id="OWZ11289.1"/>
    </source>
</evidence>
<dbReference type="InterPro" id="IPR006912">
    <property type="entry name" value="Harbinger_derived_prot"/>
</dbReference>
<organism evidence="1 2">
    <name type="scientific">Phytophthora megakarya</name>
    <dbReference type="NCBI Taxonomy" id="4795"/>
    <lineage>
        <taxon>Eukaryota</taxon>
        <taxon>Sar</taxon>
        <taxon>Stramenopiles</taxon>
        <taxon>Oomycota</taxon>
        <taxon>Peronosporomycetes</taxon>
        <taxon>Peronosporales</taxon>
        <taxon>Peronosporaceae</taxon>
        <taxon>Phytophthora</taxon>
    </lineage>
</organism>
<dbReference type="Proteomes" id="UP000198211">
    <property type="component" value="Unassembled WGS sequence"/>
</dbReference>
<evidence type="ECO:0000313" key="2">
    <source>
        <dbReference type="Proteomes" id="UP000198211"/>
    </source>
</evidence>
<dbReference type="PANTHER" id="PTHR47150:SF5">
    <property type="entry name" value="OS07G0546750 PROTEIN"/>
    <property type="match status" value="1"/>
</dbReference>
<proteinExistence type="predicted"/>
<keyword evidence="2" id="KW-1185">Reference proteome</keyword>
<dbReference type="GO" id="GO:0005840">
    <property type="term" value="C:ribosome"/>
    <property type="evidence" value="ECO:0007669"/>
    <property type="project" value="UniProtKB-KW"/>
</dbReference>